<evidence type="ECO:0000313" key="2">
    <source>
        <dbReference type="EMBL" id="VDM20108.1"/>
    </source>
</evidence>
<dbReference type="OrthoDB" id="6285980at2759"/>
<feature type="compositionally biased region" description="Low complexity" evidence="1">
    <location>
        <begin position="155"/>
        <end position="167"/>
    </location>
</feature>
<dbReference type="AlphaFoldDB" id="A0A0R3WNY5"/>
<evidence type="ECO:0000313" key="3">
    <source>
        <dbReference type="Proteomes" id="UP000274429"/>
    </source>
</evidence>
<feature type="compositionally biased region" description="Basic and acidic residues" evidence="1">
    <location>
        <begin position="182"/>
        <end position="192"/>
    </location>
</feature>
<evidence type="ECO:0000313" key="4">
    <source>
        <dbReference type="WBParaSite" id="TTAC_0000247301-mRNA-1"/>
    </source>
</evidence>
<protein>
    <submittedName>
        <fullName evidence="4">OAR domain-containing protein</fullName>
    </submittedName>
</protein>
<sequence length="205" mass="20406">MTKKSFVNHGAQVATTSLAGLCWPGGTMTQSPLMLNPSAQANPAVALAMLAAMRGTGGPNATLYSPSAATSMYTALPDSASLASLVSGYYPFSGSAPSASPSATAVVNSAYNPADILSGGAPATTSLFLPGGPVSPATYAAAIAAVNASRQATVIQSPPSSSQPSISVARSGDDLVSSASSRKREAPDDKDAQAMLVKTCKYSTA</sequence>
<dbReference type="WBParaSite" id="TTAC_0000247301-mRNA-1">
    <property type="protein sequence ID" value="TTAC_0000247301-mRNA-1"/>
    <property type="gene ID" value="TTAC_0000247301"/>
</dbReference>
<gene>
    <name evidence="2" type="ORF">TTAC_LOCUS2460</name>
</gene>
<evidence type="ECO:0000256" key="1">
    <source>
        <dbReference type="SAM" id="MobiDB-lite"/>
    </source>
</evidence>
<feature type="region of interest" description="Disordered" evidence="1">
    <location>
        <begin position="155"/>
        <end position="192"/>
    </location>
</feature>
<name>A0A0R3WNY5_HYDTA</name>
<reference evidence="2 3" key="2">
    <citation type="submission" date="2018-11" db="EMBL/GenBank/DDBJ databases">
        <authorList>
            <consortium name="Pathogen Informatics"/>
        </authorList>
    </citation>
    <scope>NUCLEOTIDE SEQUENCE [LARGE SCALE GENOMIC DNA]</scope>
</reference>
<keyword evidence="3" id="KW-1185">Reference proteome</keyword>
<proteinExistence type="predicted"/>
<dbReference type="Proteomes" id="UP000274429">
    <property type="component" value="Unassembled WGS sequence"/>
</dbReference>
<accession>A0A0R3WNY5</accession>
<dbReference type="EMBL" id="UYWX01001107">
    <property type="protein sequence ID" value="VDM20108.1"/>
    <property type="molecule type" value="Genomic_DNA"/>
</dbReference>
<reference evidence="4" key="1">
    <citation type="submission" date="2017-02" db="UniProtKB">
        <authorList>
            <consortium name="WormBaseParasite"/>
        </authorList>
    </citation>
    <scope>IDENTIFICATION</scope>
</reference>
<organism evidence="4">
    <name type="scientific">Hydatigena taeniaeformis</name>
    <name type="common">Feline tapeworm</name>
    <name type="synonym">Taenia taeniaeformis</name>
    <dbReference type="NCBI Taxonomy" id="6205"/>
    <lineage>
        <taxon>Eukaryota</taxon>
        <taxon>Metazoa</taxon>
        <taxon>Spiralia</taxon>
        <taxon>Lophotrochozoa</taxon>
        <taxon>Platyhelminthes</taxon>
        <taxon>Cestoda</taxon>
        <taxon>Eucestoda</taxon>
        <taxon>Cyclophyllidea</taxon>
        <taxon>Taeniidae</taxon>
        <taxon>Hydatigera</taxon>
    </lineage>
</organism>